<dbReference type="RefSeq" id="WP_024350685.1">
    <property type="nucleotide sequence ID" value="NZ_BBWN01000016.1"/>
</dbReference>
<dbReference type="InterPro" id="IPR050229">
    <property type="entry name" value="GlpE_sulfurtransferase"/>
</dbReference>
<evidence type="ECO:0000313" key="2">
    <source>
        <dbReference type="EMBL" id="BAT27102.1"/>
    </source>
</evidence>
<dbReference type="PANTHER" id="PTHR43031:SF7">
    <property type="entry name" value="NITRIC OXIDE REDUCTASE FLRD-NAD(+) REDUCTASE"/>
    <property type="match status" value="1"/>
</dbReference>
<sequence>MHKTMQDYVADAKAATGTIAPTEAHASGGVILDVREAHELAESGEIADAVHIPRGFLEAKADPTAQSAHPPLTRAHGGETPVYVLCASGARAALAAKTLTEMGYEAKPIEGGLKSWCDCGLPLKD</sequence>
<proteinExistence type="predicted"/>
<feature type="domain" description="Rhodanese" evidence="1">
    <location>
        <begin position="25"/>
        <end position="125"/>
    </location>
</feature>
<protein>
    <submittedName>
        <fullName evidence="2">Rhodanese-like protein</fullName>
    </submittedName>
</protein>
<dbReference type="Pfam" id="PF00581">
    <property type="entry name" value="Rhodanese"/>
    <property type="match status" value="1"/>
</dbReference>
<dbReference type="InterPro" id="IPR036873">
    <property type="entry name" value="Rhodanese-like_dom_sf"/>
</dbReference>
<organism evidence="2">
    <name type="scientific">Aurantimonas coralicida</name>
    <dbReference type="NCBI Taxonomy" id="182270"/>
    <lineage>
        <taxon>Bacteria</taxon>
        <taxon>Pseudomonadati</taxon>
        <taxon>Pseudomonadota</taxon>
        <taxon>Alphaproteobacteria</taxon>
        <taxon>Hyphomicrobiales</taxon>
        <taxon>Aurantimonadaceae</taxon>
        <taxon>Aurantimonas</taxon>
    </lineage>
</organism>
<dbReference type="InterPro" id="IPR001763">
    <property type="entry name" value="Rhodanese-like_dom"/>
</dbReference>
<reference evidence="2" key="1">
    <citation type="journal article" date="2015" name="Proc. Natl. Acad. Sci. U.S.A.">
        <title>Bacterial clade with the ribosomal RNA operon on a small plasmid rather than the chromosome.</title>
        <authorList>
            <person name="Anda M."/>
            <person name="Ohtsubo Y."/>
            <person name="Okubo T."/>
            <person name="Sugawara M."/>
            <person name="Nagata Y."/>
            <person name="Tsuda M."/>
            <person name="Minamisawa K."/>
            <person name="Mitsui H."/>
        </authorList>
    </citation>
    <scope>NUCLEOTIDE SEQUENCE</scope>
    <source>
        <strain evidence="2">DSM 14790</strain>
    </source>
</reference>
<name>A0A0P0YZH9_9HYPH</name>
<dbReference type="AlphaFoldDB" id="A0A0P0YZH9"/>
<dbReference type="PROSITE" id="PS50206">
    <property type="entry name" value="RHODANESE_3"/>
    <property type="match status" value="1"/>
</dbReference>
<accession>A0A0P0YZH9</accession>
<dbReference type="EMBL" id="LC066374">
    <property type="protein sequence ID" value="BAT27102.1"/>
    <property type="molecule type" value="Genomic_DNA"/>
</dbReference>
<dbReference type="Gene3D" id="3.40.250.10">
    <property type="entry name" value="Rhodanese-like domain"/>
    <property type="match status" value="1"/>
</dbReference>
<evidence type="ECO:0000259" key="1">
    <source>
        <dbReference type="PROSITE" id="PS50206"/>
    </source>
</evidence>
<dbReference type="PANTHER" id="PTHR43031">
    <property type="entry name" value="FAD-DEPENDENT OXIDOREDUCTASE"/>
    <property type="match status" value="1"/>
</dbReference>
<dbReference type="SMART" id="SM00450">
    <property type="entry name" value="RHOD"/>
    <property type="match status" value="1"/>
</dbReference>
<dbReference type="SUPFAM" id="SSF52821">
    <property type="entry name" value="Rhodanese/Cell cycle control phosphatase"/>
    <property type="match status" value="1"/>
</dbReference>